<dbReference type="CDD" id="cd00771">
    <property type="entry name" value="ThrRS_core"/>
    <property type="match status" value="1"/>
</dbReference>
<comment type="subcellular location">
    <subcellularLocation>
        <location evidence="13">Cytoplasm</location>
    </subcellularLocation>
</comment>
<keyword evidence="4 13" id="KW-0436">Ligase</keyword>
<evidence type="ECO:0000256" key="7">
    <source>
        <dbReference type="ARBA" id="ARBA00022833"/>
    </source>
</evidence>
<dbReference type="Pfam" id="PF07973">
    <property type="entry name" value="tRNA_SAD"/>
    <property type="match status" value="1"/>
</dbReference>
<evidence type="ECO:0000256" key="6">
    <source>
        <dbReference type="ARBA" id="ARBA00022741"/>
    </source>
</evidence>
<dbReference type="Gene3D" id="3.40.50.800">
    <property type="entry name" value="Anticodon-binding domain"/>
    <property type="match status" value="1"/>
</dbReference>
<accession>A0ABQ3K7R5</accession>
<feature type="binding site" evidence="13">
    <location>
        <position position="392"/>
    </location>
    <ligand>
        <name>Zn(2+)</name>
        <dbReference type="ChEBI" id="CHEBI:29105"/>
        <note>catalytic</note>
    </ligand>
</feature>
<dbReference type="Pfam" id="PF03129">
    <property type="entry name" value="HGTP_anticodon"/>
    <property type="match status" value="1"/>
</dbReference>
<evidence type="ECO:0000256" key="9">
    <source>
        <dbReference type="ARBA" id="ARBA00022884"/>
    </source>
</evidence>
<dbReference type="CDD" id="cd01667">
    <property type="entry name" value="TGS_ThrRS"/>
    <property type="match status" value="1"/>
</dbReference>
<dbReference type="InterPro" id="IPR036621">
    <property type="entry name" value="Anticodon-bd_dom_sf"/>
</dbReference>
<evidence type="ECO:0000256" key="8">
    <source>
        <dbReference type="ARBA" id="ARBA00022840"/>
    </source>
</evidence>
<evidence type="ECO:0000256" key="5">
    <source>
        <dbReference type="ARBA" id="ARBA00022723"/>
    </source>
</evidence>
<dbReference type="SMART" id="SM00863">
    <property type="entry name" value="tRNA_SAD"/>
    <property type="match status" value="1"/>
</dbReference>
<dbReference type="InterPro" id="IPR012676">
    <property type="entry name" value="TGS-like"/>
</dbReference>
<evidence type="ECO:0000259" key="14">
    <source>
        <dbReference type="PROSITE" id="PS50862"/>
    </source>
</evidence>
<dbReference type="InterPro" id="IPR047246">
    <property type="entry name" value="ThrRS_anticodon"/>
</dbReference>
<dbReference type="SUPFAM" id="SSF81271">
    <property type="entry name" value="TGS-like"/>
    <property type="match status" value="1"/>
</dbReference>
<evidence type="ECO:0000259" key="15">
    <source>
        <dbReference type="PROSITE" id="PS51880"/>
    </source>
</evidence>
<dbReference type="NCBIfam" id="TIGR00418">
    <property type="entry name" value="thrS"/>
    <property type="match status" value="1"/>
</dbReference>
<sequence>MHIILPDGKQLDLPQGATALDVARQISERLAGDAVAATANGELTDLMTPLSDGARLSLITKKNPGDAAALFRHSLGHVMSQAVGEFYRAKGYGDDQIKRGVGPAIENGWYQDFDLPEPLSEDDLPEIERLMRDIIGRKLEFSRREVSRAEALDVFAHDPYKAELIEGLPEGEAVTLYTQGDYTDLCRGPHFPNTGRLPTAFKLMSTSGAYWRGNENNPILQRIYGVAFATQKELEDYLNLLEEAKRRDHRRLGKELELFFTSDVIGPGLPIWLPSGATIRRELERFIVDVELKNGYQHVYSPALAKSELYKISGHWDHYQEDMFPIMYLDQEELVLRPMNCPHHIQIYAHKPHSYRELPLKIAELGTMYRYEQSGQLTGLSRVRSMTLNDAHIFCRPDQIQEEFKAVVRMIQEVYEVLGFEHYSYRLSLRDPGDTEKYYQDDQMWDTAEAQLREALADLGVDYYESPGDAAFYGPKLDVQVRSALGKDETISTAQLDFLLPQKFDLEYVAEDGSRQRPVMIHRGVISTMERMTAFLIENTAGNFPFWLAPRQVMLIPIADRHNEYAEQLRAELVAAGLRAEVDTGSDRMNAKVRDAELKKIPVMLIVGDKEQEAQAVSVRERTPEGHQERKGVAFADLKAELLDRYQNRR</sequence>
<feature type="domain" description="TGS" evidence="15">
    <location>
        <begin position="1"/>
        <end position="60"/>
    </location>
</feature>
<dbReference type="Gene3D" id="3.30.930.10">
    <property type="entry name" value="Bira Bifunctional Protein, Domain 2"/>
    <property type="match status" value="1"/>
</dbReference>
<name>A0ABQ3K7R5_9DEIO</name>
<dbReference type="InterPro" id="IPR045864">
    <property type="entry name" value="aa-tRNA-synth_II/BPL/LPL"/>
</dbReference>
<keyword evidence="2 13" id="KW-0963">Cytoplasm</keyword>
<dbReference type="SUPFAM" id="SSF55186">
    <property type="entry name" value="ThrRS/AlaRS common domain"/>
    <property type="match status" value="1"/>
</dbReference>
<dbReference type="Proteomes" id="UP000632154">
    <property type="component" value="Unassembled WGS sequence"/>
</dbReference>
<dbReference type="InterPro" id="IPR002320">
    <property type="entry name" value="Thr-tRNA-ligase_IIa"/>
</dbReference>
<evidence type="ECO:0000256" key="3">
    <source>
        <dbReference type="ARBA" id="ARBA00022555"/>
    </source>
</evidence>
<evidence type="ECO:0000256" key="12">
    <source>
        <dbReference type="ARBA" id="ARBA00049515"/>
    </source>
</evidence>
<reference evidence="17" key="1">
    <citation type="journal article" date="2019" name="Int. J. Syst. Evol. Microbiol.">
        <title>The Global Catalogue of Microorganisms (GCM) 10K type strain sequencing project: providing services to taxonomists for standard genome sequencing and annotation.</title>
        <authorList>
            <consortium name="The Broad Institute Genomics Platform"/>
            <consortium name="The Broad Institute Genome Sequencing Center for Infectious Disease"/>
            <person name="Wu L."/>
            <person name="Ma J."/>
        </authorList>
    </citation>
    <scope>NUCLEOTIDE SEQUENCE [LARGE SCALE GENOMIC DNA]</scope>
    <source>
        <strain evidence="17">CGMCC 1.18439</strain>
    </source>
</reference>
<dbReference type="CDD" id="cd00860">
    <property type="entry name" value="ThrRS_anticodon"/>
    <property type="match status" value="1"/>
</dbReference>
<comment type="catalytic activity">
    <reaction evidence="12 13">
        <text>tRNA(Thr) + L-threonine + ATP = L-threonyl-tRNA(Thr) + AMP + diphosphate + H(+)</text>
        <dbReference type="Rhea" id="RHEA:24624"/>
        <dbReference type="Rhea" id="RHEA-COMP:9670"/>
        <dbReference type="Rhea" id="RHEA-COMP:9704"/>
        <dbReference type="ChEBI" id="CHEBI:15378"/>
        <dbReference type="ChEBI" id="CHEBI:30616"/>
        <dbReference type="ChEBI" id="CHEBI:33019"/>
        <dbReference type="ChEBI" id="CHEBI:57926"/>
        <dbReference type="ChEBI" id="CHEBI:78442"/>
        <dbReference type="ChEBI" id="CHEBI:78534"/>
        <dbReference type="ChEBI" id="CHEBI:456215"/>
        <dbReference type="EC" id="6.1.1.3"/>
    </reaction>
</comment>
<dbReference type="PRINTS" id="PR01047">
    <property type="entry name" value="TRNASYNTHTHR"/>
</dbReference>
<dbReference type="InterPro" id="IPR006195">
    <property type="entry name" value="aa-tRNA-synth_II"/>
</dbReference>
<protein>
    <recommendedName>
        <fullName evidence="13">Threonine--tRNA ligase</fullName>
        <ecNumber evidence="13">6.1.1.3</ecNumber>
    </recommendedName>
    <alternativeName>
        <fullName evidence="13">Threonyl-tRNA synthetase</fullName>
        <shortName evidence="13">ThrRS</shortName>
    </alternativeName>
</protein>
<dbReference type="GO" id="GO:0016874">
    <property type="term" value="F:ligase activity"/>
    <property type="evidence" value="ECO:0007669"/>
    <property type="project" value="UniProtKB-KW"/>
</dbReference>
<comment type="caution">
    <text evidence="16">The sequence shown here is derived from an EMBL/GenBank/DDBJ whole genome shotgun (WGS) entry which is preliminary data.</text>
</comment>
<dbReference type="Gene3D" id="3.30.54.20">
    <property type="match status" value="1"/>
</dbReference>
<evidence type="ECO:0000256" key="1">
    <source>
        <dbReference type="ARBA" id="ARBA00008226"/>
    </source>
</evidence>
<keyword evidence="6 13" id="KW-0547">Nucleotide-binding</keyword>
<dbReference type="Gene3D" id="3.10.20.30">
    <property type="match status" value="1"/>
</dbReference>
<dbReference type="InterPro" id="IPR012947">
    <property type="entry name" value="tRNA_SAD"/>
</dbReference>
<evidence type="ECO:0000313" key="16">
    <source>
        <dbReference type="EMBL" id="GHG07095.1"/>
    </source>
</evidence>
<comment type="cofactor">
    <cofactor evidence="13">
        <name>Zn(2+)</name>
        <dbReference type="ChEBI" id="CHEBI:29105"/>
    </cofactor>
    <text evidence="13">Binds 1 zinc ion per subunit.</text>
</comment>
<evidence type="ECO:0000256" key="4">
    <source>
        <dbReference type="ARBA" id="ARBA00022598"/>
    </source>
</evidence>
<dbReference type="PANTHER" id="PTHR11451:SF44">
    <property type="entry name" value="THREONINE--TRNA LIGASE, CHLOROPLASTIC_MITOCHONDRIAL 2"/>
    <property type="match status" value="1"/>
</dbReference>
<dbReference type="SUPFAM" id="SSF55681">
    <property type="entry name" value="Class II aaRS and biotin synthetases"/>
    <property type="match status" value="1"/>
</dbReference>
<comment type="subunit">
    <text evidence="13">Homodimer.</text>
</comment>
<dbReference type="Pfam" id="PF00587">
    <property type="entry name" value="tRNA-synt_2b"/>
    <property type="match status" value="1"/>
</dbReference>
<keyword evidence="5 13" id="KW-0479">Metal-binding</keyword>
<dbReference type="InterPro" id="IPR002314">
    <property type="entry name" value="aa-tRNA-synt_IIb"/>
</dbReference>
<dbReference type="InterPro" id="IPR033728">
    <property type="entry name" value="ThrRS_core"/>
</dbReference>
<dbReference type="SUPFAM" id="SSF52954">
    <property type="entry name" value="Class II aaRS ABD-related"/>
    <property type="match status" value="1"/>
</dbReference>
<dbReference type="InterPro" id="IPR012675">
    <property type="entry name" value="Beta-grasp_dom_sf"/>
</dbReference>
<dbReference type="RefSeq" id="WP_189643554.1">
    <property type="nucleotide sequence ID" value="NZ_BNAL01000026.1"/>
</dbReference>
<organism evidence="16 17">
    <name type="scientific">Deinococcus piscis</name>
    <dbReference type="NCBI Taxonomy" id="394230"/>
    <lineage>
        <taxon>Bacteria</taxon>
        <taxon>Thermotogati</taxon>
        <taxon>Deinococcota</taxon>
        <taxon>Deinococci</taxon>
        <taxon>Deinococcales</taxon>
        <taxon>Deinococcaceae</taxon>
        <taxon>Deinococcus</taxon>
    </lineage>
</organism>
<keyword evidence="11 13" id="KW-0030">Aminoacyl-tRNA synthetase</keyword>
<gene>
    <name evidence="13 16" type="primary">thrS</name>
    <name evidence="16" type="ORF">GCM10017783_19620</name>
</gene>
<dbReference type="EMBL" id="BNAL01000026">
    <property type="protein sequence ID" value="GHG07095.1"/>
    <property type="molecule type" value="Genomic_DNA"/>
</dbReference>
<keyword evidence="17" id="KW-1185">Reference proteome</keyword>
<dbReference type="Pfam" id="PF02824">
    <property type="entry name" value="TGS"/>
    <property type="match status" value="1"/>
</dbReference>
<keyword evidence="9 13" id="KW-0694">RNA-binding</keyword>
<keyword evidence="8 13" id="KW-0067">ATP-binding</keyword>
<keyword evidence="3 13" id="KW-0820">tRNA-binding</keyword>
<evidence type="ECO:0000256" key="13">
    <source>
        <dbReference type="HAMAP-Rule" id="MF_00184"/>
    </source>
</evidence>
<keyword evidence="10 13" id="KW-0648">Protein biosynthesis</keyword>
<evidence type="ECO:0000256" key="2">
    <source>
        <dbReference type="ARBA" id="ARBA00022490"/>
    </source>
</evidence>
<evidence type="ECO:0000256" key="10">
    <source>
        <dbReference type="ARBA" id="ARBA00022917"/>
    </source>
</evidence>
<dbReference type="EC" id="6.1.1.3" evidence="13"/>
<evidence type="ECO:0000256" key="11">
    <source>
        <dbReference type="ARBA" id="ARBA00023146"/>
    </source>
</evidence>
<dbReference type="HAMAP" id="MF_00184">
    <property type="entry name" value="Thr_tRNA_synth"/>
    <property type="match status" value="1"/>
</dbReference>
<keyword evidence="7 13" id="KW-0862">Zinc</keyword>
<dbReference type="InterPro" id="IPR004154">
    <property type="entry name" value="Anticodon-bd"/>
</dbReference>
<dbReference type="PANTHER" id="PTHR11451">
    <property type="entry name" value="THREONINE-TRNA LIGASE"/>
    <property type="match status" value="1"/>
</dbReference>
<dbReference type="InterPro" id="IPR018163">
    <property type="entry name" value="Thr/Ala-tRNA-synth_IIc_edit"/>
</dbReference>
<dbReference type="PROSITE" id="PS51880">
    <property type="entry name" value="TGS"/>
    <property type="match status" value="1"/>
</dbReference>
<proteinExistence type="inferred from homology"/>
<feature type="binding site" evidence="13">
    <location>
        <position position="341"/>
    </location>
    <ligand>
        <name>Zn(2+)</name>
        <dbReference type="ChEBI" id="CHEBI:29105"/>
        <note>catalytic</note>
    </ligand>
</feature>
<evidence type="ECO:0000313" key="17">
    <source>
        <dbReference type="Proteomes" id="UP000632154"/>
    </source>
</evidence>
<dbReference type="InterPro" id="IPR004095">
    <property type="entry name" value="TGS"/>
</dbReference>
<comment type="similarity">
    <text evidence="1 13">Belongs to the class-II aminoacyl-tRNA synthetase family.</text>
</comment>
<feature type="domain" description="Aminoacyl-transfer RNA synthetases class-II family profile" evidence="14">
    <location>
        <begin position="274"/>
        <end position="545"/>
    </location>
</feature>
<feature type="binding site" evidence="13">
    <location>
        <position position="522"/>
    </location>
    <ligand>
        <name>Zn(2+)</name>
        <dbReference type="ChEBI" id="CHEBI:29105"/>
        <note>catalytic</note>
    </ligand>
</feature>
<comment type="caution">
    <text evidence="13">Lacks conserved residue(s) required for the propagation of feature annotation.</text>
</comment>
<dbReference type="Gene3D" id="3.30.980.10">
    <property type="entry name" value="Threonyl-trna Synthetase, Chain A, domain 2"/>
    <property type="match status" value="1"/>
</dbReference>
<dbReference type="PROSITE" id="PS50862">
    <property type="entry name" value="AA_TRNA_LIGASE_II"/>
    <property type="match status" value="1"/>
</dbReference>